<dbReference type="SUPFAM" id="SSF53335">
    <property type="entry name" value="S-adenosyl-L-methionine-dependent methyltransferases"/>
    <property type="match status" value="1"/>
</dbReference>
<dbReference type="EnsemblProtists" id="EOD26499">
    <property type="protein sequence ID" value="EOD26499"/>
    <property type="gene ID" value="EMIHUDRAFT_100548"/>
</dbReference>
<keyword evidence="3" id="KW-1185">Reference proteome</keyword>
<protein>
    <recommendedName>
        <fullName evidence="1">Methyltransferase FkbM domain-containing protein</fullName>
    </recommendedName>
</protein>
<dbReference type="GeneID" id="17272045"/>
<reference evidence="2" key="2">
    <citation type="submission" date="2024-10" db="UniProtKB">
        <authorList>
            <consortium name="EnsemblProtists"/>
        </authorList>
    </citation>
    <scope>IDENTIFICATION</scope>
</reference>
<dbReference type="PaxDb" id="2903-EOD26499"/>
<reference evidence="3" key="1">
    <citation type="journal article" date="2013" name="Nature">
        <title>Pan genome of the phytoplankton Emiliania underpins its global distribution.</title>
        <authorList>
            <person name="Read B.A."/>
            <person name="Kegel J."/>
            <person name="Klute M.J."/>
            <person name="Kuo A."/>
            <person name="Lefebvre S.C."/>
            <person name="Maumus F."/>
            <person name="Mayer C."/>
            <person name="Miller J."/>
            <person name="Monier A."/>
            <person name="Salamov A."/>
            <person name="Young J."/>
            <person name="Aguilar M."/>
            <person name="Claverie J.M."/>
            <person name="Frickenhaus S."/>
            <person name="Gonzalez K."/>
            <person name="Herman E.K."/>
            <person name="Lin Y.C."/>
            <person name="Napier J."/>
            <person name="Ogata H."/>
            <person name="Sarno A.F."/>
            <person name="Shmutz J."/>
            <person name="Schroeder D."/>
            <person name="de Vargas C."/>
            <person name="Verret F."/>
            <person name="von Dassow P."/>
            <person name="Valentin K."/>
            <person name="Van de Peer Y."/>
            <person name="Wheeler G."/>
            <person name="Dacks J.B."/>
            <person name="Delwiche C.F."/>
            <person name="Dyhrman S.T."/>
            <person name="Glockner G."/>
            <person name="John U."/>
            <person name="Richards T."/>
            <person name="Worden A.Z."/>
            <person name="Zhang X."/>
            <person name="Grigoriev I.V."/>
            <person name="Allen A.E."/>
            <person name="Bidle K."/>
            <person name="Borodovsky M."/>
            <person name="Bowler C."/>
            <person name="Brownlee C."/>
            <person name="Cock J.M."/>
            <person name="Elias M."/>
            <person name="Gladyshev V.N."/>
            <person name="Groth M."/>
            <person name="Guda C."/>
            <person name="Hadaegh A."/>
            <person name="Iglesias-Rodriguez M.D."/>
            <person name="Jenkins J."/>
            <person name="Jones B.M."/>
            <person name="Lawson T."/>
            <person name="Leese F."/>
            <person name="Lindquist E."/>
            <person name="Lobanov A."/>
            <person name="Lomsadze A."/>
            <person name="Malik S.B."/>
            <person name="Marsh M.E."/>
            <person name="Mackinder L."/>
            <person name="Mock T."/>
            <person name="Mueller-Roeber B."/>
            <person name="Pagarete A."/>
            <person name="Parker M."/>
            <person name="Probert I."/>
            <person name="Quesneville H."/>
            <person name="Raines C."/>
            <person name="Rensing S.A."/>
            <person name="Riano-Pachon D.M."/>
            <person name="Richier S."/>
            <person name="Rokitta S."/>
            <person name="Shiraiwa Y."/>
            <person name="Soanes D.M."/>
            <person name="van der Giezen M."/>
            <person name="Wahlund T.M."/>
            <person name="Williams B."/>
            <person name="Wilson W."/>
            <person name="Wolfe G."/>
            <person name="Wurch L.L."/>
        </authorList>
    </citation>
    <scope>NUCLEOTIDE SEQUENCE</scope>
</reference>
<name>A0A0D3JSL4_EMIH1</name>
<dbReference type="PANTHER" id="PTHR34203:SF13">
    <property type="entry name" value="EXPRESSED PROTEIN"/>
    <property type="match status" value="1"/>
</dbReference>
<dbReference type="eggNOG" id="ENOG502S7NC">
    <property type="taxonomic scope" value="Eukaryota"/>
</dbReference>
<dbReference type="InterPro" id="IPR052514">
    <property type="entry name" value="SAM-dependent_MTase"/>
</dbReference>
<sequence length="347" mass="38536">MHRMQKHRGIVEPALTRVWHELTWQCCRQENGLAIDVGGNYGWYALLSATIGCEVITFEPVPAHVAIMRKALSLNPKLAGRVQIHRAVVYDTQGVYNISVPVAMTTDEEPNGTLKTLGMTGMSGRYGVLKRNPNDAEPGGAYAVTAPSLRIDDVLAAADASHDGGRGRAPRPVYMLKVDVEGYEPQVMRTAKRTLDSGRVRAVQLEINRMYTRAGVRQNSHTVEMLDDLETRGFAMRQVPGCPFAARVGGPCVDAADAAIVDVGWKRWQEAPSFWNQLAPFPSNRSRLLSLRHRRAKSRERSIFVHFNETTRWAGPVSAMERAFRNDILSRSSNLAGIGPAHQRQKK</sequence>
<dbReference type="RefSeq" id="XP_005778928.1">
    <property type="nucleotide sequence ID" value="XM_005778871.1"/>
</dbReference>
<dbReference type="KEGG" id="ehx:EMIHUDRAFT_100548"/>
<evidence type="ECO:0000259" key="1">
    <source>
        <dbReference type="Pfam" id="PF05050"/>
    </source>
</evidence>
<dbReference type="Pfam" id="PF05050">
    <property type="entry name" value="Methyltransf_21"/>
    <property type="match status" value="1"/>
</dbReference>
<accession>A0A0D3JSL4</accession>
<evidence type="ECO:0000313" key="3">
    <source>
        <dbReference type="Proteomes" id="UP000013827"/>
    </source>
</evidence>
<dbReference type="NCBIfam" id="TIGR01444">
    <property type="entry name" value="fkbM_fam"/>
    <property type="match status" value="1"/>
</dbReference>
<proteinExistence type="predicted"/>
<dbReference type="AlphaFoldDB" id="A0A0D3JSL4"/>
<feature type="domain" description="Methyltransferase FkbM" evidence="1">
    <location>
        <begin position="36"/>
        <end position="233"/>
    </location>
</feature>
<dbReference type="Proteomes" id="UP000013827">
    <property type="component" value="Unassembled WGS sequence"/>
</dbReference>
<dbReference type="Gene3D" id="3.40.50.150">
    <property type="entry name" value="Vaccinia Virus protein VP39"/>
    <property type="match status" value="1"/>
</dbReference>
<dbReference type="PANTHER" id="PTHR34203">
    <property type="entry name" value="METHYLTRANSFERASE, FKBM FAMILY PROTEIN"/>
    <property type="match status" value="1"/>
</dbReference>
<evidence type="ECO:0000313" key="2">
    <source>
        <dbReference type="EnsemblProtists" id="EOD26499"/>
    </source>
</evidence>
<organism evidence="2 3">
    <name type="scientific">Emiliania huxleyi (strain CCMP1516)</name>
    <dbReference type="NCBI Taxonomy" id="280463"/>
    <lineage>
        <taxon>Eukaryota</taxon>
        <taxon>Haptista</taxon>
        <taxon>Haptophyta</taxon>
        <taxon>Prymnesiophyceae</taxon>
        <taxon>Isochrysidales</taxon>
        <taxon>Noelaerhabdaceae</taxon>
        <taxon>Emiliania</taxon>
    </lineage>
</organism>
<dbReference type="InterPro" id="IPR006342">
    <property type="entry name" value="FkbM_mtfrase"/>
</dbReference>
<dbReference type="InterPro" id="IPR029063">
    <property type="entry name" value="SAM-dependent_MTases_sf"/>
</dbReference>
<dbReference type="HOGENOM" id="CLU_800306_0_0_1"/>